<evidence type="ECO:0000313" key="2">
    <source>
        <dbReference type="WBParaSite" id="JU765_v2.g19692.t1"/>
    </source>
</evidence>
<name>A0AC34QVE5_9BILA</name>
<evidence type="ECO:0000313" key="1">
    <source>
        <dbReference type="Proteomes" id="UP000887576"/>
    </source>
</evidence>
<sequence>MTGMKRPKNVADSPIPKKTKVFSIFDTAKHNFQNSEIEIIDRPNKNASTIDKPYKRGSFNSKSFSSRFVDITNTEYPTFQMANGSKDHIKEVKSVTPAPKKDTAGVAASVPGLSKKDSLHVVTEAKPKPPSTPPDPNDLKNHPALKHLEEHIVDHIQREILNVNNNVNWDAVAGLDQVKKSLREIVVLPFLRKELFTGIRAPPKGVLLFGPPGTGKTLIAKCVANQAKATFFNVSVSTMTSKWVGEGEKLVRALFDIARLKLPSIIFIDEIDSLLSARKDGEHESSRRMKTEFLVQMDGISTNSDERLLVLGATNKPEEIDEAARRRFPKRLYIPLPEFEAREKMVQMLLQNESHKMSSKDFKEIAELTKGFSGADMYNFAKEAAYGPIREVIEEIETIPIENIRPIVVKDFVEVLGNVKPTVLESELQSYLDWDKTFGCHSKS</sequence>
<proteinExistence type="predicted"/>
<protein>
    <submittedName>
        <fullName evidence="2">AAA+ ATPase domain-containing protein</fullName>
    </submittedName>
</protein>
<accession>A0AC34QVE5</accession>
<dbReference type="Proteomes" id="UP000887576">
    <property type="component" value="Unplaced"/>
</dbReference>
<reference evidence="2" key="1">
    <citation type="submission" date="2022-11" db="UniProtKB">
        <authorList>
            <consortium name="WormBaseParasite"/>
        </authorList>
    </citation>
    <scope>IDENTIFICATION</scope>
</reference>
<organism evidence="1 2">
    <name type="scientific">Panagrolaimus sp. JU765</name>
    <dbReference type="NCBI Taxonomy" id="591449"/>
    <lineage>
        <taxon>Eukaryota</taxon>
        <taxon>Metazoa</taxon>
        <taxon>Ecdysozoa</taxon>
        <taxon>Nematoda</taxon>
        <taxon>Chromadorea</taxon>
        <taxon>Rhabditida</taxon>
        <taxon>Tylenchina</taxon>
        <taxon>Panagrolaimomorpha</taxon>
        <taxon>Panagrolaimoidea</taxon>
        <taxon>Panagrolaimidae</taxon>
        <taxon>Panagrolaimus</taxon>
    </lineage>
</organism>
<dbReference type="WBParaSite" id="JU765_v2.g19692.t1">
    <property type="protein sequence ID" value="JU765_v2.g19692.t1"/>
    <property type="gene ID" value="JU765_v2.g19692"/>
</dbReference>